<feature type="region of interest" description="Disordered" evidence="1">
    <location>
        <begin position="33"/>
        <end position="83"/>
    </location>
</feature>
<name>A0AAN9N7Z5_PHACN</name>
<proteinExistence type="predicted"/>
<dbReference type="EMBL" id="JAYMYR010000004">
    <property type="protein sequence ID" value="KAK7368082.1"/>
    <property type="molecule type" value="Genomic_DNA"/>
</dbReference>
<organism evidence="2 3">
    <name type="scientific">Phaseolus coccineus</name>
    <name type="common">Scarlet runner bean</name>
    <name type="synonym">Phaseolus multiflorus</name>
    <dbReference type="NCBI Taxonomy" id="3886"/>
    <lineage>
        <taxon>Eukaryota</taxon>
        <taxon>Viridiplantae</taxon>
        <taxon>Streptophyta</taxon>
        <taxon>Embryophyta</taxon>
        <taxon>Tracheophyta</taxon>
        <taxon>Spermatophyta</taxon>
        <taxon>Magnoliopsida</taxon>
        <taxon>eudicotyledons</taxon>
        <taxon>Gunneridae</taxon>
        <taxon>Pentapetalae</taxon>
        <taxon>rosids</taxon>
        <taxon>fabids</taxon>
        <taxon>Fabales</taxon>
        <taxon>Fabaceae</taxon>
        <taxon>Papilionoideae</taxon>
        <taxon>50 kb inversion clade</taxon>
        <taxon>NPAAA clade</taxon>
        <taxon>indigoferoid/millettioid clade</taxon>
        <taxon>Phaseoleae</taxon>
        <taxon>Phaseolus</taxon>
    </lineage>
</organism>
<evidence type="ECO:0000313" key="3">
    <source>
        <dbReference type="Proteomes" id="UP001374584"/>
    </source>
</evidence>
<dbReference type="AlphaFoldDB" id="A0AAN9N7Z5"/>
<accession>A0AAN9N7Z5</accession>
<comment type="caution">
    <text evidence="2">The sequence shown here is derived from an EMBL/GenBank/DDBJ whole genome shotgun (WGS) entry which is preliminary data.</text>
</comment>
<dbReference type="Proteomes" id="UP001374584">
    <property type="component" value="Unassembled WGS sequence"/>
</dbReference>
<evidence type="ECO:0000256" key="1">
    <source>
        <dbReference type="SAM" id="MobiDB-lite"/>
    </source>
</evidence>
<keyword evidence="3" id="KW-1185">Reference proteome</keyword>
<gene>
    <name evidence="2" type="ORF">VNO80_10104</name>
</gene>
<sequence>MGFISLSVQHVAPPAQPVPGFLMVNILGPTATVHGHRLLPPPPTGQSKKQNFAPKSEQPNLPSDLQRVFSRDQPETTKDTVERESGSFLLLSMNGLNSDLLCRVWFSSVMWRS</sequence>
<reference evidence="2 3" key="1">
    <citation type="submission" date="2024-01" db="EMBL/GenBank/DDBJ databases">
        <title>The genomes of 5 underutilized Papilionoideae crops provide insights into root nodulation and disease resistanc.</title>
        <authorList>
            <person name="Jiang F."/>
        </authorList>
    </citation>
    <scope>NUCLEOTIDE SEQUENCE [LARGE SCALE GENOMIC DNA]</scope>
    <source>
        <strain evidence="2">JINMINGXINNONG_FW02</strain>
        <tissue evidence="2">Leaves</tissue>
    </source>
</reference>
<feature type="compositionally biased region" description="Basic and acidic residues" evidence="1">
    <location>
        <begin position="69"/>
        <end position="83"/>
    </location>
</feature>
<evidence type="ECO:0000313" key="2">
    <source>
        <dbReference type="EMBL" id="KAK7368082.1"/>
    </source>
</evidence>
<protein>
    <submittedName>
        <fullName evidence="2">Uncharacterized protein</fullName>
    </submittedName>
</protein>